<keyword evidence="2" id="KW-0812">Transmembrane</keyword>
<feature type="domain" description="DUF4190" evidence="3">
    <location>
        <begin position="2"/>
        <end position="54"/>
    </location>
</feature>
<sequence length="214" mass="22562">MLGLLWIYGLGSLLAVVFGHIGLSASRRTHAAGTGLAIAGLILGYAGLAVAVVLLGLGLLAGLVASTEPPASSGSTAAQVEQTPEPTKSAFRAADYRPLTTRGFDKLVKDPDAYADRQYVIYGEVRQFDAATGNDRFLANTGPVKLQASSGYTDFEQNTELRGTKSRLADVVEGDLFQAYVTVIGSFSYETQMGGSTTVPAFTIDRIKVYGSVK</sequence>
<feature type="transmembrane region" description="Helical" evidence="2">
    <location>
        <begin position="35"/>
        <end position="65"/>
    </location>
</feature>
<proteinExistence type="predicted"/>
<dbReference type="Proteomes" id="UP001139648">
    <property type="component" value="Unassembled WGS sequence"/>
</dbReference>
<reference evidence="4" key="1">
    <citation type="submission" date="2022-06" db="EMBL/GenBank/DDBJ databases">
        <title>Sequencing the genomes of 1000 actinobacteria strains.</title>
        <authorList>
            <person name="Klenk H.-P."/>
        </authorList>
    </citation>
    <scope>NUCLEOTIDE SEQUENCE</scope>
    <source>
        <strain evidence="4">DSM 46694</strain>
    </source>
</reference>
<organism evidence="4 5">
    <name type="scientific">Nonomuraea thailandensis</name>
    <dbReference type="NCBI Taxonomy" id="1188745"/>
    <lineage>
        <taxon>Bacteria</taxon>
        <taxon>Bacillati</taxon>
        <taxon>Actinomycetota</taxon>
        <taxon>Actinomycetes</taxon>
        <taxon>Streptosporangiales</taxon>
        <taxon>Streptosporangiaceae</taxon>
        <taxon>Nonomuraea</taxon>
    </lineage>
</organism>
<dbReference type="AlphaFoldDB" id="A0A9X2GLP6"/>
<protein>
    <recommendedName>
        <fullName evidence="3">DUF4190 domain-containing protein</fullName>
    </recommendedName>
</protein>
<evidence type="ECO:0000259" key="3">
    <source>
        <dbReference type="Pfam" id="PF13828"/>
    </source>
</evidence>
<dbReference type="EMBL" id="JAMZEB010000002">
    <property type="protein sequence ID" value="MCP2360020.1"/>
    <property type="molecule type" value="Genomic_DNA"/>
</dbReference>
<keyword evidence="5" id="KW-1185">Reference proteome</keyword>
<evidence type="ECO:0000313" key="5">
    <source>
        <dbReference type="Proteomes" id="UP001139648"/>
    </source>
</evidence>
<keyword evidence="2" id="KW-1133">Transmembrane helix</keyword>
<comment type="caution">
    <text evidence="4">The sequence shown here is derived from an EMBL/GenBank/DDBJ whole genome shotgun (WGS) entry which is preliminary data.</text>
</comment>
<feature type="transmembrane region" description="Helical" evidence="2">
    <location>
        <begin position="6"/>
        <end position="23"/>
    </location>
</feature>
<gene>
    <name evidence="4" type="ORF">HD597_007040</name>
</gene>
<feature type="region of interest" description="Disordered" evidence="1">
    <location>
        <begin position="68"/>
        <end position="92"/>
    </location>
</feature>
<accession>A0A9X2GLP6</accession>
<dbReference type="Pfam" id="PF13828">
    <property type="entry name" value="DUF4190"/>
    <property type="match status" value="1"/>
</dbReference>
<keyword evidence="2" id="KW-0472">Membrane</keyword>
<feature type="compositionally biased region" description="Polar residues" evidence="1">
    <location>
        <begin position="69"/>
        <end position="86"/>
    </location>
</feature>
<evidence type="ECO:0000256" key="1">
    <source>
        <dbReference type="SAM" id="MobiDB-lite"/>
    </source>
</evidence>
<name>A0A9X2GLP6_9ACTN</name>
<dbReference type="InterPro" id="IPR025241">
    <property type="entry name" value="DUF4190"/>
</dbReference>
<evidence type="ECO:0000313" key="4">
    <source>
        <dbReference type="EMBL" id="MCP2360020.1"/>
    </source>
</evidence>
<evidence type="ECO:0000256" key="2">
    <source>
        <dbReference type="SAM" id="Phobius"/>
    </source>
</evidence>